<name>A0A6N8SIL6_9HYPH</name>
<organism evidence="2 3">
    <name type="scientific">Shinella kummerowiae</name>
    <dbReference type="NCBI Taxonomy" id="417745"/>
    <lineage>
        <taxon>Bacteria</taxon>
        <taxon>Pseudomonadati</taxon>
        <taxon>Pseudomonadota</taxon>
        <taxon>Alphaproteobacteria</taxon>
        <taxon>Hyphomicrobiales</taxon>
        <taxon>Rhizobiaceae</taxon>
        <taxon>Shinella</taxon>
    </lineage>
</organism>
<proteinExistence type="predicted"/>
<feature type="region of interest" description="Disordered" evidence="1">
    <location>
        <begin position="58"/>
        <end position="79"/>
    </location>
</feature>
<dbReference type="AlphaFoldDB" id="A0A6N8SIL6"/>
<accession>A0A6N8SIL6</accession>
<dbReference type="RefSeq" id="WP_160862404.1">
    <property type="nucleotide sequence ID" value="NZ_WUMK01000013.1"/>
</dbReference>
<evidence type="ECO:0000313" key="2">
    <source>
        <dbReference type="EMBL" id="MXN48915.1"/>
    </source>
</evidence>
<protein>
    <submittedName>
        <fullName evidence="2">Uncharacterized protein</fullName>
    </submittedName>
</protein>
<dbReference type="Proteomes" id="UP000435802">
    <property type="component" value="Unassembled WGS sequence"/>
</dbReference>
<feature type="compositionally biased region" description="Basic residues" evidence="1">
    <location>
        <begin position="69"/>
        <end position="79"/>
    </location>
</feature>
<evidence type="ECO:0000256" key="1">
    <source>
        <dbReference type="SAM" id="MobiDB-lite"/>
    </source>
</evidence>
<comment type="caution">
    <text evidence="2">The sequence shown here is derived from an EMBL/GenBank/DDBJ whole genome shotgun (WGS) entry which is preliminary data.</text>
</comment>
<evidence type="ECO:0000313" key="3">
    <source>
        <dbReference type="Proteomes" id="UP000435802"/>
    </source>
</evidence>
<gene>
    <name evidence="2" type="ORF">GR138_27320</name>
</gene>
<reference evidence="2 3" key="1">
    <citation type="submission" date="2019-12" db="EMBL/GenBank/DDBJ databases">
        <title>Shinella kummerowiae sp. nov., a symbiotic bacterium isolated from root nodules of the herbal legume Kummerowia stipulacea.</title>
        <authorList>
            <person name="Gao J."/>
        </authorList>
    </citation>
    <scope>NUCLEOTIDE SEQUENCE [LARGE SCALE GENOMIC DNA]</scope>
    <source>
        <strain evidence="2 3">CCBAU 25048</strain>
    </source>
</reference>
<sequence>MSWHTLFQSGMGALDAPRTEERFLMGALVAQSGYHAASPSGSLTPVKAPRLPALFPLKHRDRGNSAKALSHRRARTAIP</sequence>
<dbReference type="EMBL" id="WUMK01000013">
    <property type="protein sequence ID" value="MXN48915.1"/>
    <property type="molecule type" value="Genomic_DNA"/>
</dbReference>
<dbReference type="OrthoDB" id="8420787at2"/>
<keyword evidence="3" id="KW-1185">Reference proteome</keyword>